<feature type="transmembrane region" description="Helical" evidence="2">
    <location>
        <begin position="175"/>
        <end position="195"/>
    </location>
</feature>
<keyword evidence="2" id="KW-1133">Transmembrane helix</keyword>
<protein>
    <submittedName>
        <fullName evidence="3">Uncharacterized protein</fullName>
    </submittedName>
</protein>
<evidence type="ECO:0000313" key="4">
    <source>
        <dbReference type="Proteomes" id="UP000698800"/>
    </source>
</evidence>
<evidence type="ECO:0000256" key="2">
    <source>
        <dbReference type="SAM" id="Phobius"/>
    </source>
</evidence>
<proteinExistence type="predicted"/>
<dbReference type="OrthoDB" id="3945378at2759"/>
<dbReference type="EMBL" id="JAGHQL010000186">
    <property type="protein sequence ID" value="KAH0536687.1"/>
    <property type="molecule type" value="Genomic_DNA"/>
</dbReference>
<organism evidence="3 4">
    <name type="scientific">Glutinoglossum americanum</name>
    <dbReference type="NCBI Taxonomy" id="1670608"/>
    <lineage>
        <taxon>Eukaryota</taxon>
        <taxon>Fungi</taxon>
        <taxon>Dikarya</taxon>
        <taxon>Ascomycota</taxon>
        <taxon>Pezizomycotina</taxon>
        <taxon>Geoglossomycetes</taxon>
        <taxon>Geoglossales</taxon>
        <taxon>Geoglossaceae</taxon>
        <taxon>Glutinoglossum</taxon>
    </lineage>
</organism>
<gene>
    <name evidence="3" type="ORF">FGG08_006453</name>
</gene>
<feature type="transmembrane region" description="Helical" evidence="2">
    <location>
        <begin position="12"/>
        <end position="36"/>
    </location>
</feature>
<sequence length="354" mass="38922">MLRNTLMHDQLSLLDALVLLELCFGYLFSVLSLFGYRTRLFGKVYISIIGTYIRLFLAAAICGYSVWFWFEGAEHLNQGDCGAPVMFFFAKVHVLGWIRFLWRVVACFCALYFCTVFLAGFIAFLVWVGALAYTAFTSTAGFREEWRHFWDVARAGDEKAAEVADKTKARRAYNLLSIVNLLFIPWSIVSIELTINWNHLTGVTGSAGMKGSGQLIPALIGIGGFLRIIWIMITNSMDAKKKISDAVNPTPDTTGDNKLESQDTLSPISPSLNRAKTIAFKLNGQLLVDILSLSFLMRLFEKKTGLKEARGDRSAQDNSEDAAGAAGAVKPTDGVTSPVVEVSEKPSGGNNSPS</sequence>
<feature type="transmembrane region" description="Helical" evidence="2">
    <location>
        <begin position="215"/>
        <end position="233"/>
    </location>
</feature>
<keyword evidence="4" id="KW-1185">Reference proteome</keyword>
<feature type="compositionally biased region" description="Basic and acidic residues" evidence="1">
    <location>
        <begin position="306"/>
        <end position="315"/>
    </location>
</feature>
<reference evidence="3" key="1">
    <citation type="submission" date="2021-03" db="EMBL/GenBank/DDBJ databases">
        <title>Comparative genomics and phylogenomic investigation of the class Geoglossomycetes provide insights into ecological specialization and systematics.</title>
        <authorList>
            <person name="Melie T."/>
            <person name="Pirro S."/>
            <person name="Miller A.N."/>
            <person name="Quandt A."/>
        </authorList>
    </citation>
    <scope>NUCLEOTIDE SEQUENCE</scope>
    <source>
        <strain evidence="3">GBOQ0MN5Z8</strain>
    </source>
</reference>
<feature type="transmembrane region" description="Helical" evidence="2">
    <location>
        <begin position="48"/>
        <end position="70"/>
    </location>
</feature>
<feature type="region of interest" description="Disordered" evidence="1">
    <location>
        <begin position="244"/>
        <end position="267"/>
    </location>
</feature>
<keyword evidence="2" id="KW-0812">Transmembrane</keyword>
<evidence type="ECO:0000313" key="3">
    <source>
        <dbReference type="EMBL" id="KAH0536687.1"/>
    </source>
</evidence>
<keyword evidence="2" id="KW-0472">Membrane</keyword>
<evidence type="ECO:0000256" key="1">
    <source>
        <dbReference type="SAM" id="MobiDB-lite"/>
    </source>
</evidence>
<dbReference type="Proteomes" id="UP000698800">
    <property type="component" value="Unassembled WGS sequence"/>
</dbReference>
<name>A0A9P8HSK7_9PEZI</name>
<feature type="transmembrane region" description="Helical" evidence="2">
    <location>
        <begin position="100"/>
        <end position="133"/>
    </location>
</feature>
<feature type="region of interest" description="Disordered" evidence="1">
    <location>
        <begin position="306"/>
        <end position="354"/>
    </location>
</feature>
<comment type="caution">
    <text evidence="3">The sequence shown here is derived from an EMBL/GenBank/DDBJ whole genome shotgun (WGS) entry which is preliminary data.</text>
</comment>
<accession>A0A9P8HSK7</accession>
<dbReference type="AlphaFoldDB" id="A0A9P8HSK7"/>